<protein>
    <submittedName>
        <fullName evidence="1">Uncharacterized protein</fullName>
    </submittedName>
</protein>
<dbReference type="EMBL" id="CP029479">
    <property type="protein sequence ID" value="AWM77213.1"/>
    <property type="molecule type" value="Genomic_DNA"/>
</dbReference>
<name>A0A2Z3HL21_9CAUL</name>
<keyword evidence="2" id="KW-1185">Reference proteome</keyword>
<evidence type="ECO:0000313" key="2">
    <source>
        <dbReference type="Proteomes" id="UP000247763"/>
    </source>
</evidence>
<dbReference type="RefSeq" id="WP_110449782.1">
    <property type="nucleotide sequence ID" value="NZ_CP029479.1"/>
</dbReference>
<dbReference type="KEGG" id="phb:HYN04_05215"/>
<gene>
    <name evidence="1" type="ORF">HYN04_05215</name>
</gene>
<evidence type="ECO:0000313" key="1">
    <source>
        <dbReference type="EMBL" id="AWM77213.1"/>
    </source>
</evidence>
<accession>A0A2Z3HL21</accession>
<proteinExistence type="predicted"/>
<dbReference type="OrthoDB" id="10002174at2"/>
<sequence>MIDLDAWGLTEDSALFYNVEGIPATIGHQVYPGCMAWDELPPRPFRVESLQRNGWMIEFEDFVKLLSSRAGEA</sequence>
<dbReference type="AlphaFoldDB" id="A0A2Z3HL21"/>
<dbReference type="Proteomes" id="UP000247763">
    <property type="component" value="Chromosome"/>
</dbReference>
<organism evidence="1 2">
    <name type="scientific">Phenylobacterium parvum</name>
    <dbReference type="NCBI Taxonomy" id="2201350"/>
    <lineage>
        <taxon>Bacteria</taxon>
        <taxon>Pseudomonadati</taxon>
        <taxon>Pseudomonadota</taxon>
        <taxon>Alphaproteobacteria</taxon>
        <taxon>Caulobacterales</taxon>
        <taxon>Caulobacteraceae</taxon>
        <taxon>Phenylobacterium</taxon>
    </lineage>
</organism>
<reference evidence="2" key="1">
    <citation type="submission" date="2018-05" db="EMBL/GenBank/DDBJ databases">
        <title>Genome sequencing of Phenylobacterium sp. HYN0004.</title>
        <authorList>
            <person name="Yi H."/>
            <person name="Baek C."/>
        </authorList>
    </citation>
    <scope>NUCLEOTIDE SEQUENCE [LARGE SCALE GENOMIC DNA]</scope>
    <source>
        <strain evidence="2">HYN0004</strain>
    </source>
</reference>